<feature type="region of interest" description="Disordered" evidence="1">
    <location>
        <begin position="86"/>
        <end position="131"/>
    </location>
</feature>
<name>A0A371DVR5_9APHY</name>
<dbReference type="Proteomes" id="UP000256964">
    <property type="component" value="Unassembled WGS sequence"/>
</dbReference>
<evidence type="ECO:0000313" key="2">
    <source>
        <dbReference type="EMBL" id="RDX56636.1"/>
    </source>
</evidence>
<sequence length="353" mass="37785">MLSWPPALKAPFRCLSEPGSSSPETVRALCLAGGYVHARTKPRSLPWSACWLTPRNRGTRGKMCSVFGAHLGATWMACSSGSGDAQVGAPHPASGGTVSSETAEEGVPVPSSSPTPTPSETGSPLSSAGGYRQIDTWMQTPGSRGRTVCEARAAGLLIIIFECFSVQCRPLCIIQRRCCQQRRARGSRTSTRRSTRVRTVHSARLQRSSTFVNASWPPFAASHTKDRYDGVACGPGKILAAPLCQADVLCILRPATSAKLPQTDPQIFLARPGAPDRIRRAQTRRRASGRALRKPPESPTIAELMPRARTLPAMMRIVSAMPPVPDKSGYFHAGADLLTIASSRNVPPPAMPP</sequence>
<reference evidence="2 3" key="1">
    <citation type="journal article" date="2018" name="Biotechnol. Biofuels">
        <title>Integrative visual omics of the white-rot fungus Polyporus brumalis exposes the biotechnological potential of its oxidative enzymes for delignifying raw plant biomass.</title>
        <authorList>
            <person name="Miyauchi S."/>
            <person name="Rancon A."/>
            <person name="Drula E."/>
            <person name="Hage H."/>
            <person name="Chaduli D."/>
            <person name="Favel A."/>
            <person name="Grisel S."/>
            <person name="Henrissat B."/>
            <person name="Herpoel-Gimbert I."/>
            <person name="Ruiz-Duenas F.J."/>
            <person name="Chevret D."/>
            <person name="Hainaut M."/>
            <person name="Lin J."/>
            <person name="Wang M."/>
            <person name="Pangilinan J."/>
            <person name="Lipzen A."/>
            <person name="Lesage-Meessen L."/>
            <person name="Navarro D."/>
            <person name="Riley R."/>
            <person name="Grigoriev I.V."/>
            <person name="Zhou S."/>
            <person name="Raouche S."/>
            <person name="Rosso M.N."/>
        </authorList>
    </citation>
    <scope>NUCLEOTIDE SEQUENCE [LARGE SCALE GENOMIC DNA]</scope>
    <source>
        <strain evidence="2 3">BRFM 1820</strain>
    </source>
</reference>
<feature type="compositionally biased region" description="Low complexity" evidence="1">
    <location>
        <begin position="118"/>
        <end position="127"/>
    </location>
</feature>
<evidence type="ECO:0000313" key="3">
    <source>
        <dbReference type="Proteomes" id="UP000256964"/>
    </source>
</evidence>
<proteinExistence type="predicted"/>
<evidence type="ECO:0000256" key="1">
    <source>
        <dbReference type="SAM" id="MobiDB-lite"/>
    </source>
</evidence>
<accession>A0A371DVR5</accession>
<dbReference type="AlphaFoldDB" id="A0A371DVR5"/>
<keyword evidence="3" id="KW-1185">Reference proteome</keyword>
<dbReference type="EMBL" id="KZ857380">
    <property type="protein sequence ID" value="RDX56636.1"/>
    <property type="molecule type" value="Genomic_DNA"/>
</dbReference>
<organism evidence="2 3">
    <name type="scientific">Lentinus brumalis</name>
    <dbReference type="NCBI Taxonomy" id="2498619"/>
    <lineage>
        <taxon>Eukaryota</taxon>
        <taxon>Fungi</taxon>
        <taxon>Dikarya</taxon>
        <taxon>Basidiomycota</taxon>
        <taxon>Agaricomycotina</taxon>
        <taxon>Agaricomycetes</taxon>
        <taxon>Polyporales</taxon>
        <taxon>Polyporaceae</taxon>
        <taxon>Lentinus</taxon>
    </lineage>
</organism>
<gene>
    <name evidence="2" type="ORF">OH76DRAFT_403345</name>
</gene>
<protein>
    <submittedName>
        <fullName evidence="2">Uncharacterized protein</fullName>
    </submittedName>
</protein>